<protein>
    <submittedName>
        <fullName evidence="1">Uncharacterized protein</fullName>
    </submittedName>
</protein>
<accession>A0A1F6V2Z0</accession>
<reference evidence="1 2" key="1">
    <citation type="journal article" date="2016" name="Nat. Commun.">
        <title>Thousands of microbial genomes shed light on interconnected biogeochemical processes in an aquifer system.</title>
        <authorList>
            <person name="Anantharaman K."/>
            <person name="Brown C.T."/>
            <person name="Hug L.A."/>
            <person name="Sharon I."/>
            <person name="Castelle C.J."/>
            <person name="Probst A.J."/>
            <person name="Thomas B.C."/>
            <person name="Singh A."/>
            <person name="Wilkins M.J."/>
            <person name="Karaoz U."/>
            <person name="Brodie E.L."/>
            <person name="Williams K.H."/>
            <person name="Hubbard S.S."/>
            <person name="Banfield J.F."/>
        </authorList>
    </citation>
    <scope>NUCLEOTIDE SEQUENCE [LARGE SCALE GENOMIC DNA]</scope>
</reference>
<organism evidence="1 2">
    <name type="scientific">Candidatus Nomurabacteria bacterium RIFCSPHIGHO2_01_FULL_40_20</name>
    <dbReference type="NCBI Taxonomy" id="1801738"/>
    <lineage>
        <taxon>Bacteria</taxon>
        <taxon>Candidatus Nomuraibacteriota</taxon>
    </lineage>
</organism>
<evidence type="ECO:0000313" key="1">
    <source>
        <dbReference type="EMBL" id="OGI64040.1"/>
    </source>
</evidence>
<dbReference type="AlphaFoldDB" id="A0A1F6V2Z0"/>
<gene>
    <name evidence="1" type="ORF">A2733_02470</name>
</gene>
<dbReference type="Proteomes" id="UP000178985">
    <property type="component" value="Unassembled WGS sequence"/>
</dbReference>
<dbReference type="EMBL" id="MFTO01000008">
    <property type="protein sequence ID" value="OGI64040.1"/>
    <property type="molecule type" value="Genomic_DNA"/>
</dbReference>
<comment type="caution">
    <text evidence="1">The sequence shown here is derived from an EMBL/GenBank/DDBJ whole genome shotgun (WGS) entry which is preliminary data.</text>
</comment>
<sequence>MEHKSQNRICQNCKQDFVIDSEDKNFYEKIKVPPPTFCHLCRAQRRFTFRNERVLYKKKSDFSGKEIFSMFSPESEMTVYENEVWQSDQWDPMEYGEDYDFSKPFFTQFFELLKKVPVRNLGVTFQVNSPYVNHISSPKNSYLVFNAKEPEDCMYGHGINQSCFCMDISHVSKCEYCYEGFWLAQCSNSVFSSQCESSFNMMFSKNCSGCQDCFGCVNLRNKSYCIFNEEYSKEEYLKKIKSFNLGSYEDLQKIKKEVYDFWMKFPNKFIQGFQNTSVSGNYIEHSKEVFNSFLIREGQNLRYCQNLLEIPGCKDCWDYSIWGDASELVYESHSCGVGIQNIKFCVLCQENVHDLEYSMFCTRGSENLFGCISLRGKQYCILNKQYSKEEYENIVERIKTQMNEMPYIDKKGRVYKYGEFFPSELSPVSYNTTLAQEYFPLTKGEVIEEGYVWEEDTERNYKIDIETMNIPNSIADVGDDFVNKVIRCEHNGKCNQLCTTAFKVLENELILYRKMNLPLPRLCPNCRTFERLKQRTGIKLYHRKCMKDGCENEFETTYSLDRPEIIYCDRCYKEEVF</sequence>
<name>A0A1F6V2Z0_9BACT</name>
<proteinExistence type="predicted"/>
<evidence type="ECO:0000313" key="2">
    <source>
        <dbReference type="Proteomes" id="UP000178985"/>
    </source>
</evidence>